<dbReference type="STRING" id="1182543.W9X838"/>
<dbReference type="HOGENOM" id="CLU_017201_2_0_1"/>
<dbReference type="eggNOG" id="KOG2304">
    <property type="taxonomic scope" value="Eukaryota"/>
</dbReference>
<name>W9X838_9EURO</name>
<dbReference type="GeneID" id="19194983"/>
<feature type="compositionally biased region" description="Low complexity" evidence="1">
    <location>
        <begin position="72"/>
        <end position="86"/>
    </location>
</feature>
<reference evidence="2 3" key="1">
    <citation type="submission" date="2013-03" db="EMBL/GenBank/DDBJ databases">
        <title>The Genome Sequence of Cladophialophora psammophila CBS 110553.</title>
        <authorList>
            <consortium name="The Broad Institute Genomics Platform"/>
            <person name="Cuomo C."/>
            <person name="de Hoog S."/>
            <person name="Gorbushina A."/>
            <person name="Walker B."/>
            <person name="Young S.K."/>
            <person name="Zeng Q."/>
            <person name="Gargeya S."/>
            <person name="Fitzgerald M."/>
            <person name="Haas B."/>
            <person name="Abouelleil A."/>
            <person name="Allen A.W."/>
            <person name="Alvarado L."/>
            <person name="Arachchi H.M."/>
            <person name="Berlin A.M."/>
            <person name="Chapman S.B."/>
            <person name="Gainer-Dewar J."/>
            <person name="Goldberg J."/>
            <person name="Griggs A."/>
            <person name="Gujja S."/>
            <person name="Hansen M."/>
            <person name="Howarth C."/>
            <person name="Imamovic A."/>
            <person name="Ireland A."/>
            <person name="Larimer J."/>
            <person name="McCowan C."/>
            <person name="Murphy C."/>
            <person name="Pearson M."/>
            <person name="Poon T.W."/>
            <person name="Priest M."/>
            <person name="Roberts A."/>
            <person name="Saif S."/>
            <person name="Shea T."/>
            <person name="Sisk P."/>
            <person name="Sykes S."/>
            <person name="Wortman J."/>
            <person name="Nusbaum C."/>
            <person name="Birren B."/>
        </authorList>
    </citation>
    <scope>NUCLEOTIDE SEQUENCE [LARGE SCALE GENOMIC DNA]</scope>
    <source>
        <strain evidence="2 3">CBS 110553</strain>
    </source>
</reference>
<dbReference type="OrthoDB" id="5958943at2759"/>
<dbReference type="Proteomes" id="UP000019471">
    <property type="component" value="Unassembled WGS sequence"/>
</dbReference>
<evidence type="ECO:0000313" key="2">
    <source>
        <dbReference type="EMBL" id="EXJ66619.1"/>
    </source>
</evidence>
<gene>
    <name evidence="2" type="ORF">A1O5_10290</name>
</gene>
<evidence type="ECO:0000256" key="1">
    <source>
        <dbReference type="SAM" id="MobiDB-lite"/>
    </source>
</evidence>
<comment type="caution">
    <text evidence="2">The sequence shown here is derived from an EMBL/GenBank/DDBJ whole genome shotgun (WGS) entry which is preliminary data.</text>
</comment>
<dbReference type="AlphaFoldDB" id="W9X838"/>
<organism evidence="2 3">
    <name type="scientific">Cladophialophora psammophila CBS 110553</name>
    <dbReference type="NCBI Taxonomy" id="1182543"/>
    <lineage>
        <taxon>Eukaryota</taxon>
        <taxon>Fungi</taxon>
        <taxon>Dikarya</taxon>
        <taxon>Ascomycota</taxon>
        <taxon>Pezizomycotina</taxon>
        <taxon>Eurotiomycetes</taxon>
        <taxon>Chaetothyriomycetidae</taxon>
        <taxon>Chaetothyriales</taxon>
        <taxon>Herpotrichiellaceae</taxon>
        <taxon>Cladophialophora</taxon>
    </lineage>
</organism>
<proteinExistence type="predicted"/>
<sequence>MLAAIRDWPVMLLGLARGLGSRTGRAPAPGADVGSDHVLSRYEARREAHLQFYQWMNNAKRSGARGPRKTRTPPLTTESSEQSSLSPEHRQRDTENDTWVSLSESASQGAPDHARSLSTESSNLVAASTSYVPLTPPFECTTTSVGDWLERIYESCFDNVFGFWMGRHACALVVDPGCSIILPPSGYFSELDESIFGDWEARNQPCSDQAPSQKQQRWDQIDQSLKHAKRSFAARWFHLVPQAERAGILPEHIVREFWRKSRRDMLKVVNRVSYRSALTLFLFSLTPVPVGISEEEEMDGLSGQLCVQAALQQIQRLREGQRSCQFSGSMVVQASDPLTSPTASSRLSDSFLRTEARAYWAALTFDTSSSLTLNLRSTLTSGLHGAEMESCWRTLRMGAGSFHTRTEEWRRNPFTMTEDEVLQVIAAAAATKLYVWKMISVLKEALREGSEDEKVLRAWTSFTEAIEIFRVTFRPLLNDCERRLPFLGQVEKLNWYELMLHYYMGILILVDALEAAERDDLLSQLSETQLEAEHEVFSALKFGLDSQYTVGGSHQAGSTTGTQNSNPDQTTTASFIALDPYPHHVVAAAQLMGKVVSRQYRQGKVKLEAYKYLNGTLLKCLAELPQTSKSVQAARQNLQNALTGLENASSQSATAGSLQWPLQSLLLRAKTER</sequence>
<feature type="region of interest" description="Disordered" evidence="1">
    <location>
        <begin position="60"/>
        <end position="120"/>
    </location>
</feature>
<feature type="compositionally biased region" description="Basic residues" evidence="1">
    <location>
        <begin position="62"/>
        <end position="71"/>
    </location>
</feature>
<keyword evidence="3" id="KW-1185">Reference proteome</keyword>
<evidence type="ECO:0000313" key="3">
    <source>
        <dbReference type="Proteomes" id="UP000019471"/>
    </source>
</evidence>
<evidence type="ECO:0008006" key="4">
    <source>
        <dbReference type="Google" id="ProtNLM"/>
    </source>
</evidence>
<protein>
    <recommendedName>
        <fullName evidence="4">Transcription factor domain-containing protein</fullName>
    </recommendedName>
</protein>
<dbReference type="RefSeq" id="XP_007749056.1">
    <property type="nucleotide sequence ID" value="XM_007750866.1"/>
</dbReference>
<feature type="compositionally biased region" description="Polar residues" evidence="1">
    <location>
        <begin position="97"/>
        <end position="108"/>
    </location>
</feature>
<accession>W9X838</accession>
<dbReference type="EMBL" id="AMGX01000019">
    <property type="protein sequence ID" value="EXJ66619.1"/>
    <property type="molecule type" value="Genomic_DNA"/>
</dbReference>